<dbReference type="GO" id="GO:0006402">
    <property type="term" value="P:mRNA catabolic process"/>
    <property type="evidence" value="ECO:0007669"/>
    <property type="project" value="TreeGrafter"/>
</dbReference>
<reference evidence="10" key="2">
    <citation type="submission" date="2021-04" db="EMBL/GenBank/DDBJ databases">
        <authorList>
            <person name="Gilroy R."/>
        </authorList>
    </citation>
    <scope>NUCLEOTIDE SEQUENCE</scope>
    <source>
        <strain evidence="10">ChiGjej4B4-12881</strain>
    </source>
</reference>
<dbReference type="EMBL" id="DXEU01000169">
    <property type="protein sequence ID" value="HIX53000.1"/>
    <property type="molecule type" value="Genomic_DNA"/>
</dbReference>
<comment type="caution">
    <text evidence="10">The sequence shown here is derived from an EMBL/GenBank/DDBJ whole genome shotgun (WGS) entry which is preliminary data.</text>
</comment>
<dbReference type="AlphaFoldDB" id="A0A9D1W5H3"/>
<dbReference type="InterPro" id="IPR004476">
    <property type="entry name" value="RNase_II/RNase_R"/>
</dbReference>
<evidence type="ECO:0000256" key="2">
    <source>
        <dbReference type="ARBA" id="ARBA00004496"/>
    </source>
</evidence>
<sequence length="730" mass="82820">MDRELLEERKRQIEALFGDPAYRPMKVKEMAILLDIPKSRRNELQEVLDALVAEGKAGVSKKGKYGKPDAFTFTGLFSGTQKGFGFVTVEGWEEDVFIPPDRTGGALHGDRVQITVEDGKRGRRSEGTVVRVLERANREIVGYYQKNKNFGFVVPDNQKIGCDLFIPQGKDMGAVTGHKVVARITDYRDGTQNPEGEIVEILGHINDPGVDILSIVRAYELPEEFPAEVMAQVEEEIPDQVPERDKAGRLDLRDVQMVTIDGEDAKDLDDAVSLEKEEGADGVRYRLGVHIADVSHYVKEGSPLDREALRRGTSVYLVDRVIPMLPHRLSNGLCSLNAGEDRLALSCLMEIDGKGKILSHRIAETVIRVDRRMSYTDVNRIITHGDEAAMEEYRELVPMFLEMKELSALLRRRRRQRGAIDFDFPESKIVLNERGKPVDIRPYERNAATRLIEDFMLAANETVAEDYFWQEIPFLYRTHDVPDPEKMKSLSVFINNFGYTLRAQKGEIHPKELQKLLEKIEGTPEEALLSRLTLRSMKQAKYTVANTGHFGLAAKYYTHFTSPIRRYPDLQIHRIIRESLRGELGERRISHYDRILPQVAVQTSALERRADEAERETDKLKKCEYMSRFIGEEFDGVISGVTGWGFYVELPNTVEGLVRASSLQGDYYVFDDKALELRGEMTHRTFKLGQRVRVQVTGTDKFARTIDFAWVGDALESAPAGSGTDEEDKV</sequence>
<dbReference type="InterPro" id="IPR003029">
    <property type="entry name" value="S1_domain"/>
</dbReference>
<evidence type="ECO:0000256" key="7">
    <source>
        <dbReference type="ARBA" id="ARBA00022884"/>
    </source>
</evidence>
<dbReference type="InterPro" id="IPR022966">
    <property type="entry name" value="RNase_II/R_CS"/>
</dbReference>
<evidence type="ECO:0000259" key="9">
    <source>
        <dbReference type="PROSITE" id="PS50126"/>
    </source>
</evidence>
<keyword evidence="6 8" id="KW-0269">Exonuclease</keyword>
<dbReference type="SMART" id="SM00316">
    <property type="entry name" value="S1"/>
    <property type="match status" value="1"/>
</dbReference>
<dbReference type="InterPro" id="IPR012340">
    <property type="entry name" value="NA-bd_OB-fold"/>
</dbReference>
<proteinExistence type="inferred from homology"/>
<dbReference type="InterPro" id="IPR040476">
    <property type="entry name" value="CSD2"/>
</dbReference>
<dbReference type="PROSITE" id="PS50126">
    <property type="entry name" value="S1"/>
    <property type="match status" value="1"/>
</dbReference>
<dbReference type="Pfam" id="PF17876">
    <property type="entry name" value="CSD2"/>
    <property type="match status" value="1"/>
</dbReference>
<accession>A0A9D1W5H3</accession>
<dbReference type="Pfam" id="PF08206">
    <property type="entry name" value="OB_RNB"/>
    <property type="match status" value="1"/>
</dbReference>
<protein>
    <recommendedName>
        <fullName evidence="8">Ribonuclease R</fullName>
        <shortName evidence="8">RNase R</shortName>
        <ecNumber evidence="8">3.1.13.1</ecNumber>
    </recommendedName>
</protein>
<keyword evidence="4 8" id="KW-0540">Nuclease</keyword>
<dbReference type="PROSITE" id="PS01175">
    <property type="entry name" value="RIBONUCLEASE_II"/>
    <property type="match status" value="1"/>
</dbReference>
<dbReference type="PANTHER" id="PTHR23355">
    <property type="entry name" value="RIBONUCLEASE"/>
    <property type="match status" value="1"/>
</dbReference>
<dbReference type="NCBIfam" id="TIGR02063">
    <property type="entry name" value="RNase_R"/>
    <property type="match status" value="1"/>
</dbReference>
<dbReference type="InterPro" id="IPR013223">
    <property type="entry name" value="RNase_B_OB_dom"/>
</dbReference>
<dbReference type="GO" id="GO:0005829">
    <property type="term" value="C:cytosol"/>
    <property type="evidence" value="ECO:0007669"/>
    <property type="project" value="TreeGrafter"/>
</dbReference>
<reference evidence="10" key="1">
    <citation type="journal article" date="2021" name="PeerJ">
        <title>Extensive microbial diversity within the chicken gut microbiome revealed by metagenomics and culture.</title>
        <authorList>
            <person name="Gilroy R."/>
            <person name="Ravi A."/>
            <person name="Getino M."/>
            <person name="Pursley I."/>
            <person name="Horton D.L."/>
            <person name="Alikhan N.F."/>
            <person name="Baker D."/>
            <person name="Gharbi K."/>
            <person name="Hall N."/>
            <person name="Watson M."/>
            <person name="Adriaenssens E.M."/>
            <person name="Foster-Nyarko E."/>
            <person name="Jarju S."/>
            <person name="Secka A."/>
            <person name="Antonio M."/>
            <person name="Oren A."/>
            <person name="Chaudhuri R.R."/>
            <person name="La Ragione R."/>
            <person name="Hildebrand F."/>
            <person name="Pallen M.J."/>
        </authorList>
    </citation>
    <scope>NUCLEOTIDE SEQUENCE</scope>
    <source>
        <strain evidence="10">ChiGjej4B4-12881</strain>
    </source>
</reference>
<dbReference type="InterPro" id="IPR011805">
    <property type="entry name" value="RNase_R"/>
</dbReference>
<dbReference type="InterPro" id="IPR001900">
    <property type="entry name" value="RNase_II/R"/>
</dbReference>
<evidence type="ECO:0000313" key="11">
    <source>
        <dbReference type="Proteomes" id="UP000886780"/>
    </source>
</evidence>
<dbReference type="SMART" id="SM00357">
    <property type="entry name" value="CSP"/>
    <property type="match status" value="2"/>
</dbReference>
<dbReference type="PANTHER" id="PTHR23355:SF9">
    <property type="entry name" value="DIS3-LIKE EXONUCLEASE 2"/>
    <property type="match status" value="1"/>
</dbReference>
<comment type="function">
    <text evidence="8">3'-5' exoribonuclease that releases 5'-nucleoside monophosphates and is involved in maturation of structured RNAs.</text>
</comment>
<gene>
    <name evidence="8 10" type="primary">rnr</name>
    <name evidence="10" type="ORF">IAA28_09370</name>
</gene>
<evidence type="ECO:0000256" key="1">
    <source>
        <dbReference type="ARBA" id="ARBA00001849"/>
    </source>
</evidence>
<dbReference type="Pfam" id="PF00575">
    <property type="entry name" value="S1"/>
    <property type="match status" value="1"/>
</dbReference>
<dbReference type="SMART" id="SM00955">
    <property type="entry name" value="RNB"/>
    <property type="match status" value="1"/>
</dbReference>
<organism evidence="10 11">
    <name type="scientific">Candidatus Lachnoclostridium stercoripullorum</name>
    <dbReference type="NCBI Taxonomy" id="2838635"/>
    <lineage>
        <taxon>Bacteria</taxon>
        <taxon>Bacillati</taxon>
        <taxon>Bacillota</taxon>
        <taxon>Clostridia</taxon>
        <taxon>Lachnospirales</taxon>
        <taxon>Lachnospiraceae</taxon>
    </lineage>
</organism>
<comment type="catalytic activity">
    <reaction evidence="1 8">
        <text>Exonucleolytic cleavage in the 3'- to 5'-direction to yield nucleoside 5'-phosphates.</text>
        <dbReference type="EC" id="3.1.13.1"/>
    </reaction>
</comment>
<keyword evidence="3 8" id="KW-0963">Cytoplasm</keyword>
<dbReference type="SUPFAM" id="SSF50249">
    <property type="entry name" value="Nucleic acid-binding proteins"/>
    <property type="match status" value="4"/>
</dbReference>
<evidence type="ECO:0000256" key="4">
    <source>
        <dbReference type="ARBA" id="ARBA00022722"/>
    </source>
</evidence>
<keyword evidence="5 8" id="KW-0378">Hydrolase</keyword>
<dbReference type="CDD" id="cd04471">
    <property type="entry name" value="S1_RNase_R"/>
    <property type="match status" value="1"/>
</dbReference>
<dbReference type="NCBIfam" id="TIGR00358">
    <property type="entry name" value="3_prime_RNase"/>
    <property type="match status" value="1"/>
</dbReference>
<evidence type="ECO:0000256" key="6">
    <source>
        <dbReference type="ARBA" id="ARBA00022839"/>
    </source>
</evidence>
<keyword evidence="7 8" id="KW-0694">RNA-binding</keyword>
<comment type="similarity">
    <text evidence="8">Belongs to the RNR ribonuclease family. RNase R subfamily.</text>
</comment>
<dbReference type="GO" id="GO:0003723">
    <property type="term" value="F:RNA binding"/>
    <property type="evidence" value="ECO:0007669"/>
    <property type="project" value="UniProtKB-UniRule"/>
</dbReference>
<dbReference type="InterPro" id="IPR050180">
    <property type="entry name" value="RNR_Ribonuclease"/>
</dbReference>
<evidence type="ECO:0000313" key="10">
    <source>
        <dbReference type="EMBL" id="HIX53000.1"/>
    </source>
</evidence>
<evidence type="ECO:0000256" key="5">
    <source>
        <dbReference type="ARBA" id="ARBA00022801"/>
    </source>
</evidence>
<comment type="subcellular location">
    <subcellularLocation>
        <location evidence="2 8">Cytoplasm</location>
    </subcellularLocation>
</comment>
<feature type="domain" description="S1 motif" evidence="9">
    <location>
        <begin position="631"/>
        <end position="711"/>
    </location>
</feature>
<dbReference type="EC" id="3.1.13.1" evidence="8"/>
<evidence type="ECO:0000256" key="8">
    <source>
        <dbReference type="HAMAP-Rule" id="MF_01895"/>
    </source>
</evidence>
<dbReference type="Pfam" id="PF00773">
    <property type="entry name" value="RNB"/>
    <property type="match status" value="1"/>
</dbReference>
<dbReference type="Proteomes" id="UP000886780">
    <property type="component" value="Unassembled WGS sequence"/>
</dbReference>
<dbReference type="Gene3D" id="2.40.50.140">
    <property type="entry name" value="Nucleic acid-binding proteins"/>
    <property type="match status" value="3"/>
</dbReference>
<dbReference type="GO" id="GO:0008859">
    <property type="term" value="F:exoribonuclease II activity"/>
    <property type="evidence" value="ECO:0007669"/>
    <property type="project" value="UniProtKB-UniRule"/>
</dbReference>
<dbReference type="InterPro" id="IPR011129">
    <property type="entry name" value="CSD"/>
</dbReference>
<name>A0A9D1W5H3_9FIRM</name>
<dbReference type="HAMAP" id="MF_01895">
    <property type="entry name" value="RNase_R"/>
    <property type="match status" value="1"/>
</dbReference>
<evidence type="ECO:0000256" key="3">
    <source>
        <dbReference type="ARBA" id="ARBA00022490"/>
    </source>
</evidence>